<organism evidence="1 2">
    <name type="scientific">Paenibacillus amylolyticus</name>
    <dbReference type="NCBI Taxonomy" id="1451"/>
    <lineage>
        <taxon>Bacteria</taxon>
        <taxon>Bacillati</taxon>
        <taxon>Bacillota</taxon>
        <taxon>Bacilli</taxon>
        <taxon>Bacillales</taxon>
        <taxon>Paenibacillaceae</taxon>
        <taxon>Paenibacillus</taxon>
    </lineage>
</organism>
<accession>A0A100VM67</accession>
<reference evidence="1 2" key="1">
    <citation type="journal article" date="2016" name="Genome Announc.">
        <title>Draft Genome Sequence of Paenibacillus amylolyticus Heshi-A3, Isolated from Fermented Rice Bran in a Japanese Fermented Seafood Dish.</title>
        <authorList>
            <person name="Akuzawa S."/>
            <person name="Nagaoka J."/>
            <person name="Kanekatsu M."/>
            <person name="Kubota E."/>
            <person name="Ohtake R."/>
            <person name="Suzuki T."/>
            <person name="Kanesaki Y."/>
        </authorList>
    </citation>
    <scope>NUCLEOTIDE SEQUENCE [LARGE SCALE GENOMIC DNA]</scope>
    <source>
        <strain evidence="1 2">Heshi-A3</strain>
    </source>
</reference>
<proteinExistence type="predicted"/>
<gene>
    <name evidence="1" type="ORF">PAHA3_2496</name>
</gene>
<name>A0A100VM67_PAEAM</name>
<evidence type="ECO:0000313" key="1">
    <source>
        <dbReference type="EMBL" id="GAS82422.1"/>
    </source>
</evidence>
<reference evidence="2" key="2">
    <citation type="submission" date="2016-01" db="EMBL/GenBank/DDBJ databases">
        <title>Draft Genome Sequence of Paenibacillus amylolyticus Heshi-A3 that Was Isolated from Fermented Rice Bran with Aging Salted Mackerel, Which Was Named Heshiko as Traditional Fermented Seafood in Japan.</title>
        <authorList>
            <person name="Akuzawa S."/>
            <person name="Nakagawa J."/>
            <person name="Kanekatsu T."/>
            <person name="Kubota E."/>
            <person name="Ohtake R."/>
            <person name="Suzuki T."/>
            <person name="Kanesaki Y."/>
        </authorList>
    </citation>
    <scope>NUCLEOTIDE SEQUENCE [LARGE SCALE GENOMIC DNA]</scope>
    <source>
        <strain evidence="2">Heshi-A3</strain>
    </source>
</reference>
<protein>
    <submittedName>
        <fullName evidence="1">Uncharacterized protein</fullName>
    </submittedName>
</protein>
<dbReference type="RefSeq" id="WP_062834972.1">
    <property type="nucleotide sequence ID" value="NZ_BCNV01000001.1"/>
</dbReference>
<dbReference type="AlphaFoldDB" id="A0A100VM67"/>
<evidence type="ECO:0000313" key="2">
    <source>
        <dbReference type="Proteomes" id="UP000069697"/>
    </source>
</evidence>
<sequence length="102" mass="11450">MNKNDMNVIFNVTPESIKQSMEDNSRDDRMWVVAPFANKASIRAPVKQGKYKGYHRIKCEIWVPEDAIKGKGILEDFGAFAVLSVPKNRVQPHMGGEGADTE</sequence>
<comment type="caution">
    <text evidence="1">The sequence shown here is derived from an EMBL/GenBank/DDBJ whole genome shotgun (WGS) entry which is preliminary data.</text>
</comment>
<dbReference type="EMBL" id="BCNV01000001">
    <property type="protein sequence ID" value="GAS82422.1"/>
    <property type="molecule type" value="Genomic_DNA"/>
</dbReference>
<dbReference type="Proteomes" id="UP000069697">
    <property type="component" value="Unassembled WGS sequence"/>
</dbReference>